<dbReference type="GO" id="GO:0006508">
    <property type="term" value="P:proteolysis"/>
    <property type="evidence" value="ECO:0007669"/>
    <property type="project" value="InterPro"/>
</dbReference>
<feature type="domain" description="Gingipain" evidence="1">
    <location>
        <begin position="2"/>
        <end position="90"/>
    </location>
</feature>
<accession>A0A257LSK8</accession>
<proteinExistence type="predicted"/>
<sequence>YFGACGVGCFDRLAKDGLGDYLEKWPHGGAIGVLASTRAASATDNQKVGVGLLRSIFSDSVNRLGDAFLMAKLYSGSYENYQGFGEPLIRIRLNSVDISTWCLHVPDTLYGGAEALIEGDSLPNGMVYITVLSSTYMHTHRLPDGDIITYTMRGAPPFTGYNNQYFPYPGRVDKEIIFEGIAPVVGGKFSVRFVTPAWPLLQPPMAGDNGKISLIWWDGTDSEVTIGITGIVIQDTHVINDTVPPTIKLYVNGKQLRSGMEIPPSFTLYGVIEDSSGINIFDRTGPYAIRMSYDDPRFSAPIYLSDYFTYDLGSQTHGRLEYEVNVPPALSDFTLYFSASDNICNVRVDSFHVTVMWEQPLDITELRVYPNPVRGDKVTFYFYLTKESTVWIRIYTITGRVIQVLGPFDLSAGYNEIEWDTCDFIGDKIGSGIYFYKVVAIREEPGQRLTTSKLDKFLIIR</sequence>
<dbReference type="AlphaFoldDB" id="A0A257LSK8"/>
<dbReference type="Gene3D" id="2.60.40.4070">
    <property type="match status" value="1"/>
</dbReference>
<dbReference type="NCBIfam" id="TIGR04183">
    <property type="entry name" value="Por_Secre_tail"/>
    <property type="match status" value="1"/>
</dbReference>
<dbReference type="EMBL" id="NMUJ01000071">
    <property type="protein sequence ID" value="OYV02594.1"/>
    <property type="molecule type" value="Genomic_DNA"/>
</dbReference>
<dbReference type="GO" id="GO:0008234">
    <property type="term" value="F:cysteine-type peptidase activity"/>
    <property type="evidence" value="ECO:0007669"/>
    <property type="project" value="InterPro"/>
</dbReference>
<reference evidence="3" key="1">
    <citation type="submission" date="2017-07" db="EMBL/GenBank/DDBJ databases">
        <title>Novel pathways for hydrocarbon cycling and metabolic interdependencies in hydrothermal sediment communities.</title>
        <authorList>
            <person name="Dombrowski N."/>
            <person name="Seitz K."/>
            <person name="Teske A."/>
            <person name="Baker B."/>
        </authorList>
    </citation>
    <scope>NUCLEOTIDE SEQUENCE [LARGE SCALE GENOMIC DNA]</scope>
</reference>
<evidence type="ECO:0000259" key="1">
    <source>
        <dbReference type="Pfam" id="PF01364"/>
    </source>
</evidence>
<organism evidence="2 3">
    <name type="scientific">candidate division WOR-3 bacterium 4484_18</name>
    <dbReference type="NCBI Taxonomy" id="2020626"/>
    <lineage>
        <taxon>Bacteria</taxon>
        <taxon>Bacteria division WOR-3</taxon>
    </lineage>
</organism>
<dbReference type="Gene3D" id="3.40.50.1460">
    <property type="match status" value="1"/>
</dbReference>
<dbReference type="InterPro" id="IPR026444">
    <property type="entry name" value="Secre_tail"/>
</dbReference>
<protein>
    <recommendedName>
        <fullName evidence="1">Gingipain domain-containing protein</fullName>
    </recommendedName>
</protein>
<dbReference type="Pfam" id="PF01364">
    <property type="entry name" value="Peptidase_C25"/>
    <property type="match status" value="1"/>
</dbReference>
<dbReference type="Proteomes" id="UP000216312">
    <property type="component" value="Unassembled WGS sequence"/>
</dbReference>
<evidence type="ECO:0000313" key="2">
    <source>
        <dbReference type="EMBL" id="OYV02594.1"/>
    </source>
</evidence>
<gene>
    <name evidence="2" type="ORF">CGW93_04675</name>
</gene>
<name>A0A257LSK8_UNCW3</name>
<dbReference type="InterPro" id="IPR001769">
    <property type="entry name" value="Gingipain"/>
</dbReference>
<feature type="non-terminal residue" evidence="2">
    <location>
        <position position="1"/>
    </location>
</feature>
<comment type="caution">
    <text evidence="2">The sequence shown here is derived from an EMBL/GenBank/DDBJ whole genome shotgun (WGS) entry which is preliminary data.</text>
</comment>
<evidence type="ECO:0000313" key="3">
    <source>
        <dbReference type="Proteomes" id="UP000216312"/>
    </source>
</evidence>